<dbReference type="Proteomes" id="UP001362999">
    <property type="component" value="Unassembled WGS sequence"/>
</dbReference>
<name>A0AAW0EHM2_9AGAR</name>
<accession>A0AAW0EHM2</accession>
<keyword evidence="2" id="KW-1185">Reference proteome</keyword>
<comment type="caution">
    <text evidence="1">The sequence shown here is derived from an EMBL/GenBank/DDBJ whole genome shotgun (WGS) entry which is preliminary data.</text>
</comment>
<evidence type="ECO:0000313" key="1">
    <source>
        <dbReference type="EMBL" id="KAK7063567.1"/>
    </source>
</evidence>
<evidence type="ECO:0000313" key="2">
    <source>
        <dbReference type="Proteomes" id="UP001362999"/>
    </source>
</evidence>
<organism evidence="1 2">
    <name type="scientific">Favolaschia claudopus</name>
    <dbReference type="NCBI Taxonomy" id="2862362"/>
    <lineage>
        <taxon>Eukaryota</taxon>
        <taxon>Fungi</taxon>
        <taxon>Dikarya</taxon>
        <taxon>Basidiomycota</taxon>
        <taxon>Agaricomycotina</taxon>
        <taxon>Agaricomycetes</taxon>
        <taxon>Agaricomycetidae</taxon>
        <taxon>Agaricales</taxon>
        <taxon>Marasmiineae</taxon>
        <taxon>Mycenaceae</taxon>
        <taxon>Favolaschia</taxon>
    </lineage>
</organism>
<gene>
    <name evidence="1" type="ORF">R3P38DRAFT_2756460</name>
</gene>
<protein>
    <submittedName>
        <fullName evidence="1">Uncharacterized protein</fullName>
    </submittedName>
</protein>
<sequence length="174" mass="20011">MPSTQREYQFRRGTAAYTTGFIIPHATLEKISREACSEQHKARFGNDLVYALQWHVERFVYELMPMRDPKHPGCYFFGISFFPYSKARQGDSTYEKLSCLSEEAKANWYERYGKHSGIPLGGISADNRANFLPDEMYKVLCANKELWYLVEAVPTIQEVLAQLGVPVNARKIKS</sequence>
<proteinExistence type="predicted"/>
<reference evidence="1 2" key="1">
    <citation type="journal article" date="2024" name="J Genomics">
        <title>Draft genome sequencing and assembly of Favolaschia claudopus CIRM-BRFM 2984 isolated from oak limbs.</title>
        <authorList>
            <person name="Navarro D."/>
            <person name="Drula E."/>
            <person name="Chaduli D."/>
            <person name="Cazenave R."/>
            <person name="Ahrendt S."/>
            <person name="Wang J."/>
            <person name="Lipzen A."/>
            <person name="Daum C."/>
            <person name="Barry K."/>
            <person name="Grigoriev I.V."/>
            <person name="Favel A."/>
            <person name="Rosso M.N."/>
            <person name="Martin F."/>
        </authorList>
    </citation>
    <scope>NUCLEOTIDE SEQUENCE [LARGE SCALE GENOMIC DNA]</scope>
    <source>
        <strain evidence="1 2">CIRM-BRFM 2984</strain>
    </source>
</reference>
<dbReference type="EMBL" id="JAWWNJ010000001">
    <property type="protein sequence ID" value="KAK7063567.1"/>
    <property type="molecule type" value="Genomic_DNA"/>
</dbReference>
<dbReference type="AlphaFoldDB" id="A0AAW0EHM2"/>